<protein>
    <submittedName>
        <fullName evidence="2">Uncharacterized protein</fullName>
    </submittedName>
</protein>
<evidence type="ECO:0000256" key="1">
    <source>
        <dbReference type="SAM" id="Phobius"/>
    </source>
</evidence>
<keyword evidence="3" id="KW-1185">Reference proteome</keyword>
<keyword evidence="1" id="KW-1133">Transmembrane helix</keyword>
<keyword evidence="1" id="KW-0472">Membrane</keyword>
<dbReference type="EMBL" id="MTJN01000002">
    <property type="protein sequence ID" value="OOV07930.1"/>
    <property type="molecule type" value="Genomic_DNA"/>
</dbReference>
<sequence>MAIGWLSVLKMVPWGDVIESAPKVAQGAKKLWDTVGKKPAASTSATVATATPGQPEPTLAALQAQVTQLQVSVAELHQQMLASSALIGSLAEQNTQLIARVEVNRKRVLALAVVVVVLAGVLGSKLF</sequence>
<evidence type="ECO:0000313" key="3">
    <source>
        <dbReference type="Proteomes" id="UP000190750"/>
    </source>
</evidence>
<evidence type="ECO:0000313" key="2">
    <source>
        <dbReference type="EMBL" id="OOV07930.1"/>
    </source>
</evidence>
<feature type="transmembrane region" description="Helical" evidence="1">
    <location>
        <begin position="108"/>
        <end position="126"/>
    </location>
</feature>
<organism evidence="2 3">
    <name type="scientific">Rhodoferax fermentans</name>
    <dbReference type="NCBI Taxonomy" id="28066"/>
    <lineage>
        <taxon>Bacteria</taxon>
        <taxon>Pseudomonadati</taxon>
        <taxon>Pseudomonadota</taxon>
        <taxon>Betaproteobacteria</taxon>
        <taxon>Burkholderiales</taxon>
        <taxon>Comamonadaceae</taxon>
        <taxon>Rhodoferax</taxon>
    </lineage>
</organism>
<accession>A0A1T1AV02</accession>
<comment type="caution">
    <text evidence="2">The sequence shown here is derived from an EMBL/GenBank/DDBJ whole genome shotgun (WGS) entry which is preliminary data.</text>
</comment>
<gene>
    <name evidence="2" type="ORF">RF819_15445</name>
</gene>
<proteinExistence type="predicted"/>
<name>A0A1T1AV02_RHOFE</name>
<dbReference type="Proteomes" id="UP000190750">
    <property type="component" value="Unassembled WGS sequence"/>
</dbReference>
<keyword evidence="1" id="KW-0812">Transmembrane</keyword>
<dbReference type="RefSeq" id="WP_078365795.1">
    <property type="nucleotide sequence ID" value="NZ_MTJN01000002.1"/>
</dbReference>
<dbReference type="OrthoDB" id="8564508at2"/>
<dbReference type="AlphaFoldDB" id="A0A1T1AV02"/>
<reference evidence="2 3" key="1">
    <citation type="submission" date="2017-01" db="EMBL/GenBank/DDBJ databases">
        <title>Genome sequencing of Rhodoferax fermentans JCM 7819.</title>
        <authorList>
            <person name="Kim Y.J."/>
            <person name="Farh M.E.-A."/>
            <person name="Yang D.-C."/>
        </authorList>
    </citation>
    <scope>NUCLEOTIDE SEQUENCE [LARGE SCALE GENOMIC DNA]</scope>
    <source>
        <strain evidence="2 3">JCM 7819</strain>
    </source>
</reference>